<dbReference type="InterPro" id="IPR007627">
    <property type="entry name" value="RNA_pol_sigma70_r2"/>
</dbReference>
<dbReference type="Gene3D" id="1.10.1740.10">
    <property type="match status" value="1"/>
</dbReference>
<keyword evidence="4" id="KW-0238">DNA-binding</keyword>
<dbReference type="InterPro" id="IPR036388">
    <property type="entry name" value="WH-like_DNA-bd_sf"/>
</dbReference>
<evidence type="ECO:0000313" key="7">
    <source>
        <dbReference type="EMBL" id="SHJ88811.1"/>
    </source>
</evidence>
<keyword evidence="2" id="KW-0805">Transcription regulation</keyword>
<dbReference type="AlphaFoldDB" id="A0A1M6MZE1"/>
<dbReference type="InterPro" id="IPR013324">
    <property type="entry name" value="RNA_pol_sigma_r3/r4-like"/>
</dbReference>
<dbReference type="Proteomes" id="UP000184080">
    <property type="component" value="Unassembled WGS sequence"/>
</dbReference>
<dbReference type="PANTHER" id="PTHR43133">
    <property type="entry name" value="RNA POLYMERASE ECF-TYPE SIGMA FACTO"/>
    <property type="match status" value="1"/>
</dbReference>
<comment type="similarity">
    <text evidence="1">Belongs to the sigma-70 factor family. ECF subfamily.</text>
</comment>
<dbReference type="InterPro" id="IPR039425">
    <property type="entry name" value="RNA_pol_sigma-70-like"/>
</dbReference>
<evidence type="ECO:0000259" key="6">
    <source>
        <dbReference type="Pfam" id="PF04542"/>
    </source>
</evidence>
<evidence type="ECO:0000256" key="2">
    <source>
        <dbReference type="ARBA" id="ARBA00023015"/>
    </source>
</evidence>
<organism evidence="7 8">
    <name type="scientific">Clostridium amylolyticum</name>
    <dbReference type="NCBI Taxonomy" id="1121298"/>
    <lineage>
        <taxon>Bacteria</taxon>
        <taxon>Bacillati</taxon>
        <taxon>Bacillota</taxon>
        <taxon>Clostridia</taxon>
        <taxon>Eubacteriales</taxon>
        <taxon>Clostridiaceae</taxon>
        <taxon>Clostridium</taxon>
    </lineage>
</organism>
<keyword evidence="8" id="KW-1185">Reference proteome</keyword>
<dbReference type="SUPFAM" id="SSF88659">
    <property type="entry name" value="Sigma3 and sigma4 domains of RNA polymerase sigma factors"/>
    <property type="match status" value="1"/>
</dbReference>
<dbReference type="InterPro" id="IPR014284">
    <property type="entry name" value="RNA_pol_sigma-70_dom"/>
</dbReference>
<protein>
    <submittedName>
        <fullName evidence="7">RNA polymerase sigma-70 factor, ECF subfamily</fullName>
    </submittedName>
</protein>
<reference evidence="7 8" key="1">
    <citation type="submission" date="2016-11" db="EMBL/GenBank/DDBJ databases">
        <authorList>
            <person name="Jaros S."/>
            <person name="Januszkiewicz K."/>
            <person name="Wedrychowicz H."/>
        </authorList>
    </citation>
    <scope>NUCLEOTIDE SEQUENCE [LARGE SCALE GENOMIC DNA]</scope>
    <source>
        <strain evidence="7 8">DSM 21864</strain>
    </source>
</reference>
<keyword evidence="5" id="KW-0804">Transcription</keyword>
<dbReference type="OrthoDB" id="9795666at2"/>
<dbReference type="STRING" id="1121298.SAMN05444401_0006"/>
<evidence type="ECO:0000256" key="4">
    <source>
        <dbReference type="ARBA" id="ARBA00023125"/>
    </source>
</evidence>
<dbReference type="GO" id="GO:0003677">
    <property type="term" value="F:DNA binding"/>
    <property type="evidence" value="ECO:0007669"/>
    <property type="project" value="UniProtKB-KW"/>
</dbReference>
<dbReference type="SUPFAM" id="SSF88946">
    <property type="entry name" value="Sigma2 domain of RNA polymerase sigma factors"/>
    <property type="match status" value="1"/>
</dbReference>
<proteinExistence type="inferred from homology"/>
<evidence type="ECO:0000256" key="1">
    <source>
        <dbReference type="ARBA" id="ARBA00010641"/>
    </source>
</evidence>
<gene>
    <name evidence="7" type="ORF">SAMN05444401_0006</name>
</gene>
<keyword evidence="3" id="KW-0731">Sigma factor</keyword>
<name>A0A1M6MZE1_9CLOT</name>
<evidence type="ECO:0000256" key="5">
    <source>
        <dbReference type="ARBA" id="ARBA00023163"/>
    </source>
</evidence>
<dbReference type="GO" id="GO:0016987">
    <property type="term" value="F:sigma factor activity"/>
    <property type="evidence" value="ECO:0007669"/>
    <property type="project" value="UniProtKB-KW"/>
</dbReference>
<evidence type="ECO:0000256" key="3">
    <source>
        <dbReference type="ARBA" id="ARBA00023082"/>
    </source>
</evidence>
<dbReference type="RefSeq" id="WP_073011434.1">
    <property type="nucleotide sequence ID" value="NZ_FQZO01000010.1"/>
</dbReference>
<sequence>MQSIEEIYREQAQTVYRFLYSYINDADLSEELTQETFIRAMKSLNKYNGKCKISVWLCQIAKHLLYQELEKKNKNKTTPLDNNMEFSTCSTEELIISSEGKKEIYKNIQALDGITKEVMYLRLTGDLSFKEIGEILNKTENWARVTFFRGKSKIIRRMQDEL</sequence>
<dbReference type="InterPro" id="IPR013325">
    <property type="entry name" value="RNA_pol_sigma_r2"/>
</dbReference>
<dbReference type="NCBIfam" id="TIGR02937">
    <property type="entry name" value="sigma70-ECF"/>
    <property type="match status" value="1"/>
</dbReference>
<dbReference type="Pfam" id="PF04542">
    <property type="entry name" value="Sigma70_r2"/>
    <property type="match status" value="1"/>
</dbReference>
<feature type="domain" description="RNA polymerase sigma-70 region 2" evidence="6">
    <location>
        <begin position="8"/>
        <end position="73"/>
    </location>
</feature>
<dbReference type="Gene3D" id="1.10.10.10">
    <property type="entry name" value="Winged helix-like DNA-binding domain superfamily/Winged helix DNA-binding domain"/>
    <property type="match status" value="1"/>
</dbReference>
<evidence type="ECO:0000313" key="8">
    <source>
        <dbReference type="Proteomes" id="UP000184080"/>
    </source>
</evidence>
<accession>A0A1M6MZE1</accession>
<dbReference type="GO" id="GO:0006352">
    <property type="term" value="P:DNA-templated transcription initiation"/>
    <property type="evidence" value="ECO:0007669"/>
    <property type="project" value="InterPro"/>
</dbReference>
<dbReference type="PANTHER" id="PTHR43133:SF8">
    <property type="entry name" value="RNA POLYMERASE SIGMA FACTOR HI_1459-RELATED"/>
    <property type="match status" value="1"/>
</dbReference>
<dbReference type="EMBL" id="FQZO01000010">
    <property type="protein sequence ID" value="SHJ88811.1"/>
    <property type="molecule type" value="Genomic_DNA"/>
</dbReference>